<feature type="domain" description="CSD" evidence="3">
    <location>
        <begin position="5"/>
        <end position="70"/>
    </location>
</feature>
<comment type="subcellular location">
    <subcellularLocation>
        <location evidence="1">Cytoplasm</location>
    </subcellularLocation>
</comment>
<proteinExistence type="predicted"/>
<dbReference type="EMBL" id="JBHSAX010000033">
    <property type="protein sequence ID" value="MFC3966132.1"/>
    <property type="molecule type" value="Genomic_DNA"/>
</dbReference>
<dbReference type="Pfam" id="PF00313">
    <property type="entry name" value="CSD"/>
    <property type="match status" value="1"/>
</dbReference>
<dbReference type="InterPro" id="IPR002059">
    <property type="entry name" value="CSP_DNA-bd"/>
</dbReference>
<dbReference type="PANTHER" id="PTHR11544">
    <property type="entry name" value="COLD SHOCK DOMAIN CONTAINING PROTEINS"/>
    <property type="match status" value="1"/>
</dbReference>
<dbReference type="PIRSF" id="PIRSF002599">
    <property type="entry name" value="Cold_shock_A"/>
    <property type="match status" value="1"/>
</dbReference>
<dbReference type="PRINTS" id="PR00050">
    <property type="entry name" value="COLDSHOCK"/>
</dbReference>
<dbReference type="SMART" id="SM00357">
    <property type="entry name" value="CSP"/>
    <property type="match status" value="1"/>
</dbReference>
<evidence type="ECO:0000259" key="3">
    <source>
        <dbReference type="PROSITE" id="PS51857"/>
    </source>
</evidence>
<reference evidence="5" key="1">
    <citation type="journal article" date="2019" name="Int. J. Syst. Evol. Microbiol.">
        <title>The Global Catalogue of Microorganisms (GCM) 10K type strain sequencing project: providing services to taxonomists for standard genome sequencing and annotation.</title>
        <authorList>
            <consortium name="The Broad Institute Genomics Platform"/>
            <consortium name="The Broad Institute Genome Sequencing Center for Infectious Disease"/>
            <person name="Wu L."/>
            <person name="Ma J."/>
        </authorList>
    </citation>
    <scope>NUCLEOTIDE SEQUENCE [LARGE SCALE GENOMIC DNA]</scope>
    <source>
        <strain evidence="5">CGMCC 4.7330</strain>
    </source>
</reference>
<evidence type="ECO:0000313" key="4">
    <source>
        <dbReference type="EMBL" id="MFC3966132.1"/>
    </source>
</evidence>
<accession>A0ABV8E131</accession>
<protein>
    <submittedName>
        <fullName evidence="4">Cold-shock protein</fullName>
    </submittedName>
</protein>
<dbReference type="RefSeq" id="WP_378617285.1">
    <property type="nucleotide sequence ID" value="NZ_JBHSAX010000033.1"/>
</dbReference>
<dbReference type="InterPro" id="IPR012340">
    <property type="entry name" value="NA-bd_OB-fold"/>
</dbReference>
<gene>
    <name evidence="4" type="ORF">ACFO0B_29440</name>
</gene>
<name>A0ABV8E131_9NOCA</name>
<organism evidence="4 5">
    <name type="scientific">Nocardia jiangsuensis</name>
    <dbReference type="NCBI Taxonomy" id="1691563"/>
    <lineage>
        <taxon>Bacteria</taxon>
        <taxon>Bacillati</taxon>
        <taxon>Actinomycetota</taxon>
        <taxon>Actinomycetes</taxon>
        <taxon>Mycobacteriales</taxon>
        <taxon>Nocardiaceae</taxon>
        <taxon>Nocardia</taxon>
    </lineage>
</organism>
<dbReference type="PROSITE" id="PS51857">
    <property type="entry name" value="CSD_2"/>
    <property type="match status" value="1"/>
</dbReference>
<dbReference type="Proteomes" id="UP001595696">
    <property type="component" value="Unassembled WGS sequence"/>
</dbReference>
<comment type="caution">
    <text evidence="4">The sequence shown here is derived from an EMBL/GenBank/DDBJ whole genome shotgun (WGS) entry which is preliminary data.</text>
</comment>
<dbReference type="SUPFAM" id="SSF50249">
    <property type="entry name" value="Nucleic acid-binding proteins"/>
    <property type="match status" value="1"/>
</dbReference>
<dbReference type="Gene3D" id="2.40.50.140">
    <property type="entry name" value="Nucleic acid-binding proteins"/>
    <property type="match status" value="1"/>
</dbReference>
<evidence type="ECO:0000256" key="2">
    <source>
        <dbReference type="ARBA" id="ARBA00022490"/>
    </source>
</evidence>
<keyword evidence="5" id="KW-1185">Reference proteome</keyword>
<dbReference type="InterPro" id="IPR050181">
    <property type="entry name" value="Cold_shock_domain"/>
</dbReference>
<evidence type="ECO:0000313" key="5">
    <source>
        <dbReference type="Proteomes" id="UP001595696"/>
    </source>
</evidence>
<dbReference type="CDD" id="cd04458">
    <property type="entry name" value="CSP_CDS"/>
    <property type="match status" value="1"/>
</dbReference>
<sequence length="72" mass="7494">MPVARCSGIVSWFDAAKGFGFLAADDDPAPVFVEYTGIEGPGYRTLHAGQPVTFVRTVGPRGPEAGAVRAAD</sequence>
<dbReference type="InterPro" id="IPR012156">
    <property type="entry name" value="Cold_shock_CspA"/>
</dbReference>
<dbReference type="InterPro" id="IPR011129">
    <property type="entry name" value="CSD"/>
</dbReference>
<keyword evidence="2" id="KW-0963">Cytoplasm</keyword>
<evidence type="ECO:0000256" key="1">
    <source>
        <dbReference type="ARBA" id="ARBA00004496"/>
    </source>
</evidence>